<dbReference type="AlphaFoldDB" id="A0A316X2M5"/>
<feature type="chain" id="PRO_5016443778" description="GLPGLI family protein" evidence="1">
    <location>
        <begin position="19"/>
        <end position="227"/>
    </location>
</feature>
<accession>A0A316X2M5</accession>
<dbReference type="RefSeq" id="WP_103232874.1">
    <property type="nucleotide sequence ID" value="NZ_PPEG02000001.1"/>
</dbReference>
<keyword evidence="1" id="KW-0732">Signal</keyword>
<comment type="caution">
    <text evidence="2">The sequence shown here is derived from an EMBL/GenBank/DDBJ whole genome shotgun (WGS) entry which is preliminary data.</text>
</comment>
<proteinExistence type="predicted"/>
<reference evidence="2 3" key="1">
    <citation type="submission" date="2018-04" db="EMBL/GenBank/DDBJ databases">
        <title>Chryseobacterium oncorhynchi 701B-08T from rainbow trout, and Chryseobacterium viscerum 687B-08T from diseased fish.</title>
        <authorList>
            <person name="Jeong J.-J."/>
            <person name="Lee Y.J."/>
            <person name="Pathiraja D."/>
            <person name="Park B."/>
            <person name="Choi I.-G."/>
            <person name="Kim K.D."/>
        </authorList>
    </citation>
    <scope>NUCLEOTIDE SEQUENCE [LARGE SCALE GENOMIC DNA]</scope>
    <source>
        <strain evidence="2 3">687B-08</strain>
    </source>
</reference>
<evidence type="ECO:0000313" key="2">
    <source>
        <dbReference type="EMBL" id="PWN65170.1"/>
    </source>
</evidence>
<gene>
    <name evidence="2" type="ORF">C1634_000025</name>
</gene>
<evidence type="ECO:0008006" key="4">
    <source>
        <dbReference type="Google" id="ProtNLM"/>
    </source>
</evidence>
<feature type="signal peptide" evidence="1">
    <location>
        <begin position="1"/>
        <end position="18"/>
    </location>
</feature>
<sequence>MRKIIISILLISFIPLSAQQMTTLSYDGSRLLNHTFYQNGDSNGKGISYDDIQGTPYYDKAFSPAKFIVADRAETAVARYNTYFDEVEFKKDEETYSLVPDSPFTRIEFIRTKETLVKLDTGDDLKGYFFELVNGKNSLYKKVKTDFKNAFTARNSYETDRPASFNAADPVYYIKTESGYIKKPKKVKEIADAFPAKKDDIEKFAKSNNIKINKEADLIKLVKFLNQ</sequence>
<evidence type="ECO:0000256" key="1">
    <source>
        <dbReference type="SAM" id="SignalP"/>
    </source>
</evidence>
<organism evidence="2 3">
    <name type="scientific">Chryseobacterium viscerum</name>
    <dbReference type="NCBI Taxonomy" id="1037377"/>
    <lineage>
        <taxon>Bacteria</taxon>
        <taxon>Pseudomonadati</taxon>
        <taxon>Bacteroidota</taxon>
        <taxon>Flavobacteriia</taxon>
        <taxon>Flavobacteriales</taxon>
        <taxon>Weeksellaceae</taxon>
        <taxon>Chryseobacterium group</taxon>
        <taxon>Chryseobacterium</taxon>
    </lineage>
</organism>
<protein>
    <recommendedName>
        <fullName evidence="4">GLPGLI family protein</fullName>
    </recommendedName>
</protein>
<dbReference type="EMBL" id="PPEG02000001">
    <property type="protein sequence ID" value="PWN65170.1"/>
    <property type="molecule type" value="Genomic_DNA"/>
</dbReference>
<dbReference type="Proteomes" id="UP000236413">
    <property type="component" value="Unassembled WGS sequence"/>
</dbReference>
<evidence type="ECO:0000313" key="3">
    <source>
        <dbReference type="Proteomes" id="UP000236413"/>
    </source>
</evidence>
<name>A0A316X2M5_9FLAO</name>